<accession>A0ABU6S4Q5</accession>
<keyword evidence="2" id="KW-1185">Reference proteome</keyword>
<organism evidence="1 2">
    <name type="scientific">Stylosanthes scabra</name>
    <dbReference type="NCBI Taxonomy" id="79078"/>
    <lineage>
        <taxon>Eukaryota</taxon>
        <taxon>Viridiplantae</taxon>
        <taxon>Streptophyta</taxon>
        <taxon>Embryophyta</taxon>
        <taxon>Tracheophyta</taxon>
        <taxon>Spermatophyta</taxon>
        <taxon>Magnoliopsida</taxon>
        <taxon>eudicotyledons</taxon>
        <taxon>Gunneridae</taxon>
        <taxon>Pentapetalae</taxon>
        <taxon>rosids</taxon>
        <taxon>fabids</taxon>
        <taxon>Fabales</taxon>
        <taxon>Fabaceae</taxon>
        <taxon>Papilionoideae</taxon>
        <taxon>50 kb inversion clade</taxon>
        <taxon>dalbergioids sensu lato</taxon>
        <taxon>Dalbergieae</taxon>
        <taxon>Pterocarpus clade</taxon>
        <taxon>Stylosanthes</taxon>
    </lineage>
</organism>
<reference evidence="1 2" key="1">
    <citation type="journal article" date="2023" name="Plants (Basel)">
        <title>Bridging the Gap: Combining Genomics and Transcriptomics Approaches to Understand Stylosanthes scabra, an Orphan Legume from the Brazilian Caatinga.</title>
        <authorList>
            <person name="Ferreira-Neto J.R.C."/>
            <person name="da Silva M.D."/>
            <person name="Binneck E."/>
            <person name="de Melo N.F."/>
            <person name="da Silva R.H."/>
            <person name="de Melo A.L.T.M."/>
            <person name="Pandolfi V."/>
            <person name="Bustamante F.O."/>
            <person name="Brasileiro-Vidal A.C."/>
            <person name="Benko-Iseppon A.M."/>
        </authorList>
    </citation>
    <scope>NUCLEOTIDE SEQUENCE [LARGE SCALE GENOMIC DNA]</scope>
    <source>
        <tissue evidence="1">Leaves</tissue>
    </source>
</reference>
<evidence type="ECO:0008006" key="3">
    <source>
        <dbReference type="Google" id="ProtNLM"/>
    </source>
</evidence>
<gene>
    <name evidence="1" type="ORF">PIB30_008321</name>
</gene>
<evidence type="ECO:0000313" key="2">
    <source>
        <dbReference type="Proteomes" id="UP001341840"/>
    </source>
</evidence>
<dbReference type="EMBL" id="JASCZI010060433">
    <property type="protein sequence ID" value="MED6131282.1"/>
    <property type="molecule type" value="Genomic_DNA"/>
</dbReference>
<proteinExistence type="predicted"/>
<comment type="caution">
    <text evidence="1">The sequence shown here is derived from an EMBL/GenBank/DDBJ whole genome shotgun (WGS) entry which is preliminary data.</text>
</comment>
<dbReference type="Proteomes" id="UP001341840">
    <property type="component" value="Unassembled WGS sequence"/>
</dbReference>
<protein>
    <recommendedName>
        <fullName evidence="3">Secreted protein</fullName>
    </recommendedName>
</protein>
<name>A0ABU6S4Q5_9FABA</name>
<evidence type="ECO:0000313" key="1">
    <source>
        <dbReference type="EMBL" id="MED6131282.1"/>
    </source>
</evidence>
<sequence length="118" mass="12990">MGACCFPSLVVCRSQQTASTFGSVRLSCRFHRPRRIACFGACPSVPTLSFRPLPTRLVVRPPWPPPFSSLQKRWLFPESISQGALSGRSLFAPHSGSEDSSPLAGYSEVSCFPQFARR</sequence>